<evidence type="ECO:0000313" key="2">
    <source>
        <dbReference type="EMBL" id="KAG1361956.1"/>
    </source>
</evidence>
<dbReference type="Gene3D" id="3.30.200.20">
    <property type="entry name" value="Phosphorylase Kinase, domain 1"/>
    <property type="match status" value="1"/>
</dbReference>
<dbReference type="PANTHER" id="PTHR47987">
    <property type="entry name" value="OS08G0249100 PROTEIN"/>
    <property type="match status" value="1"/>
</dbReference>
<dbReference type="InterPro" id="IPR000719">
    <property type="entry name" value="Prot_kinase_dom"/>
</dbReference>
<dbReference type="PANTHER" id="PTHR47987:SF11">
    <property type="entry name" value="RECEPTOR-LIKE CYTOSOLIC SERINE_THREONINE-PROTEIN KINASE RBK1 ISOFORM X1"/>
    <property type="match status" value="1"/>
</dbReference>
<dbReference type="EMBL" id="CM017881">
    <property type="protein sequence ID" value="KAG1361956.1"/>
    <property type="molecule type" value="Genomic_DNA"/>
</dbReference>
<dbReference type="Proteomes" id="UP000797356">
    <property type="component" value="Chromosome 10"/>
</dbReference>
<proteinExistence type="predicted"/>
<protein>
    <submittedName>
        <fullName evidence="2">Proline-rich receptor-like protein kinase PERK5</fullName>
    </submittedName>
</protein>
<dbReference type="SUPFAM" id="SSF56112">
    <property type="entry name" value="Protein kinase-like (PK-like)"/>
    <property type="match status" value="1"/>
</dbReference>
<feature type="domain" description="Protein kinase" evidence="1">
    <location>
        <begin position="321"/>
        <end position="601"/>
    </location>
</feature>
<dbReference type="GO" id="GO:0005524">
    <property type="term" value="F:ATP binding"/>
    <property type="evidence" value="ECO:0007669"/>
    <property type="project" value="InterPro"/>
</dbReference>
<comment type="caution">
    <text evidence="2">The sequence shown here is derived from an EMBL/GenBank/DDBJ whole genome shotgun (WGS) entry which is preliminary data.</text>
</comment>
<keyword evidence="2" id="KW-0808">Transferase</keyword>
<dbReference type="AlphaFoldDB" id="A0A8K0IKQ3"/>
<reference evidence="2" key="1">
    <citation type="journal article" date="2017" name="Gigascience">
        <title>The genome draft of coconut (Cocos nucifera).</title>
        <authorList>
            <person name="Xiao Y."/>
            <person name="Xu P."/>
            <person name="Fan H."/>
            <person name="Baudouin L."/>
            <person name="Xia W."/>
            <person name="Bocs S."/>
            <person name="Xu J."/>
            <person name="Li Q."/>
            <person name="Guo A."/>
            <person name="Zhou L."/>
            <person name="Li J."/>
            <person name="Wu Y."/>
            <person name="Ma Z."/>
            <person name="Armero A."/>
            <person name="Issali A.E."/>
            <person name="Liu N."/>
            <person name="Peng M."/>
            <person name="Yang Y."/>
        </authorList>
    </citation>
    <scope>NUCLEOTIDE SEQUENCE</scope>
    <source>
        <tissue evidence="2">Spear leaf of Hainan Tall coconut</tissue>
    </source>
</reference>
<accession>A0A8K0IKQ3</accession>
<dbReference type="OrthoDB" id="654677at2759"/>
<dbReference type="Gene3D" id="1.10.510.10">
    <property type="entry name" value="Transferase(Phosphotransferase) domain 1"/>
    <property type="match status" value="1"/>
</dbReference>
<evidence type="ECO:0000259" key="1">
    <source>
        <dbReference type="PROSITE" id="PS50011"/>
    </source>
</evidence>
<dbReference type="InterPro" id="IPR046958">
    <property type="entry name" value="RBK1/2/STUNTED"/>
</dbReference>
<dbReference type="FunFam" id="3.30.200.20:FF:000268">
    <property type="entry name" value="probable receptor-like serine/threonine-protein kinase At5g57670"/>
    <property type="match status" value="1"/>
</dbReference>
<keyword evidence="2" id="KW-0418">Kinase</keyword>
<gene>
    <name evidence="2" type="ORF">COCNU_10G001750</name>
</gene>
<keyword evidence="2" id="KW-0675">Receptor</keyword>
<dbReference type="InterPro" id="IPR008271">
    <property type="entry name" value="Ser/Thr_kinase_AS"/>
</dbReference>
<evidence type="ECO:0000313" key="3">
    <source>
        <dbReference type="Proteomes" id="UP000797356"/>
    </source>
</evidence>
<dbReference type="Pfam" id="PF00069">
    <property type="entry name" value="Pkinase"/>
    <property type="match status" value="1"/>
</dbReference>
<dbReference type="GO" id="GO:0004672">
    <property type="term" value="F:protein kinase activity"/>
    <property type="evidence" value="ECO:0007669"/>
    <property type="project" value="InterPro"/>
</dbReference>
<dbReference type="InterPro" id="IPR011009">
    <property type="entry name" value="Kinase-like_dom_sf"/>
</dbReference>
<dbReference type="SMART" id="SM00220">
    <property type="entry name" value="S_TKc"/>
    <property type="match status" value="1"/>
</dbReference>
<keyword evidence="3" id="KW-1185">Reference proteome</keyword>
<dbReference type="PROSITE" id="PS50011">
    <property type="entry name" value="PROTEIN_KINASE_DOM"/>
    <property type="match status" value="1"/>
</dbReference>
<dbReference type="FunFam" id="1.10.510.10:FF:000284">
    <property type="entry name" value="Putative receptor-like serine/threonine-protein kinase"/>
    <property type="match status" value="1"/>
</dbReference>
<name>A0A8K0IKQ3_COCNU</name>
<dbReference type="PROSITE" id="PS00108">
    <property type="entry name" value="PROTEIN_KINASE_ST"/>
    <property type="match status" value="1"/>
</dbReference>
<organism evidence="2 3">
    <name type="scientific">Cocos nucifera</name>
    <name type="common">Coconut palm</name>
    <dbReference type="NCBI Taxonomy" id="13894"/>
    <lineage>
        <taxon>Eukaryota</taxon>
        <taxon>Viridiplantae</taxon>
        <taxon>Streptophyta</taxon>
        <taxon>Embryophyta</taxon>
        <taxon>Tracheophyta</taxon>
        <taxon>Spermatophyta</taxon>
        <taxon>Magnoliopsida</taxon>
        <taxon>Liliopsida</taxon>
        <taxon>Arecaceae</taxon>
        <taxon>Arecoideae</taxon>
        <taxon>Cocoseae</taxon>
        <taxon>Attaleinae</taxon>
        <taxon>Cocos</taxon>
    </lineage>
</organism>
<sequence>MIGDKVASDEEKGGGCVLVGLSLDANGRELLNWTLNKAAKQGDRVVAVHICRESELCDSSTSSLIKVLDDYLAVYEDLCYLKKVVLVGRISQGNCIGEVLVKEAKLYSAMTVVVGVNKNRSFGSSASIAKYCAKKLPPSATLFAVHDGKVIFEREATRPPSGGAPKVTLRSVLHPSVGLDPKVIIPRSKVKLDAATLGISNVGYGSGLKEEGSNDQSLLVNVKMVEVRPSSISVLVRRLQEKRLGWPLLQRAVPANTEAPTDDDARNMSVVQWAMNLPNRALPSNQAHMELIKGLNVILEANSSGCRWFQYEELQNSTDQFSSENLIAKGGSSQVYKGCLPDGQQVAIKLSKFSAQTSRDFLLEVDIIIKLQHKRIVPLMGICVENNDLVSVYSYFSKGSLEENLHGKGVEAPPSWDMRFKVAVGVAEALSYLHSGCSQPVIHRDVKSSNILLNDEFEPQLSDFGLATWAPTTSGCMAHGDVVGTFGYLAPEYFMHGKVSEKIDVYAFGVVLLELLSGRKPINDDHPKGQESLVMWATPMLERGEVTNLLDPNLDAKLDEAKMRIMILAASLCIRRAACLRPRMSQILNILQGVEDIEAWATCHIDTTLNELDCQDEETYPDPSIETHLGLALLDVEDDASVSSFEQSQLASLEEYLRGRWSRSSSFDKLLRWI</sequence>
<reference evidence="2" key="2">
    <citation type="submission" date="2019-07" db="EMBL/GenBank/DDBJ databases">
        <authorList>
            <person name="Yang Y."/>
            <person name="Bocs S."/>
            <person name="Baudouin L."/>
        </authorList>
    </citation>
    <scope>NUCLEOTIDE SEQUENCE</scope>
    <source>
        <tissue evidence="2">Spear leaf of Hainan Tall coconut</tissue>
    </source>
</reference>